<keyword evidence="9" id="KW-1185">Reference proteome</keyword>
<dbReference type="InterPro" id="IPR052536">
    <property type="entry name" value="ABC-4_Integral_Memb_Prot"/>
</dbReference>
<evidence type="ECO:0000256" key="4">
    <source>
        <dbReference type="ARBA" id="ARBA00022989"/>
    </source>
</evidence>
<feature type="transmembrane region" description="Helical" evidence="6">
    <location>
        <begin position="528"/>
        <end position="550"/>
    </location>
</feature>
<dbReference type="InterPro" id="IPR003838">
    <property type="entry name" value="ABC3_permease_C"/>
</dbReference>
<evidence type="ECO:0000259" key="7">
    <source>
        <dbReference type="Pfam" id="PF02687"/>
    </source>
</evidence>
<feature type="transmembrane region" description="Helical" evidence="6">
    <location>
        <begin position="18"/>
        <end position="35"/>
    </location>
</feature>
<feature type="transmembrane region" description="Helical" evidence="6">
    <location>
        <begin position="155"/>
        <end position="176"/>
    </location>
</feature>
<organism evidence="8 9">
    <name type="scientific">Clostridium faecium</name>
    <dbReference type="NCBI Taxonomy" id="2762223"/>
    <lineage>
        <taxon>Bacteria</taxon>
        <taxon>Bacillati</taxon>
        <taxon>Bacillota</taxon>
        <taxon>Clostridia</taxon>
        <taxon>Eubacteriales</taxon>
        <taxon>Clostridiaceae</taxon>
        <taxon>Clostridium</taxon>
    </lineage>
</organism>
<evidence type="ECO:0000256" key="1">
    <source>
        <dbReference type="ARBA" id="ARBA00004651"/>
    </source>
</evidence>
<dbReference type="EMBL" id="JACSQB010000110">
    <property type="protein sequence ID" value="MBD8048054.1"/>
    <property type="molecule type" value="Genomic_DNA"/>
</dbReference>
<feature type="transmembrane region" description="Helical" evidence="6">
    <location>
        <begin position="197"/>
        <end position="216"/>
    </location>
</feature>
<keyword evidence="2 6" id="KW-1003">Cell membrane</keyword>
<evidence type="ECO:0000256" key="3">
    <source>
        <dbReference type="ARBA" id="ARBA00022692"/>
    </source>
</evidence>
<feature type="domain" description="ABC3 transporter permease C-terminal" evidence="7">
    <location>
        <begin position="61"/>
        <end position="178"/>
    </location>
</feature>
<dbReference type="Proteomes" id="UP000627166">
    <property type="component" value="Unassembled WGS sequence"/>
</dbReference>
<keyword evidence="6" id="KW-0813">Transport</keyword>
<dbReference type="InterPro" id="IPR027022">
    <property type="entry name" value="ABC_permease_BceB-typ"/>
</dbReference>
<proteinExistence type="inferred from homology"/>
<feature type="transmembrane region" description="Helical" evidence="6">
    <location>
        <begin position="228"/>
        <end position="251"/>
    </location>
</feature>
<comment type="caution">
    <text evidence="8">The sequence shown here is derived from an EMBL/GenBank/DDBJ whole genome shotgun (WGS) entry which is preliminary data.</text>
</comment>
<dbReference type="PANTHER" id="PTHR46795">
    <property type="entry name" value="ABC TRANSPORTER PERMEASE-RELATED-RELATED"/>
    <property type="match status" value="1"/>
</dbReference>
<dbReference type="Pfam" id="PF02687">
    <property type="entry name" value="FtsX"/>
    <property type="match status" value="1"/>
</dbReference>
<feature type="transmembrane region" description="Helical" evidence="6">
    <location>
        <begin position="284"/>
        <end position="306"/>
    </location>
</feature>
<evidence type="ECO:0000256" key="6">
    <source>
        <dbReference type="PIRNR" id="PIRNR018968"/>
    </source>
</evidence>
<comment type="subcellular location">
    <subcellularLocation>
        <location evidence="1 6">Cell membrane</location>
        <topology evidence="1 6">Multi-pass membrane protein</topology>
    </subcellularLocation>
</comment>
<comment type="similarity">
    <text evidence="6">Belongs to the ABC-4 integral membrane protein family.</text>
</comment>
<sequence>MNLFNIAVRNVKSNFKNYFLYFISMVFSVMIYFTFTSIQYNKQIVELVNKRTKIMGAFNASAIIILLFSAMFIWYSNSFFTKKRKKEIGLYSMLGVKKKQIGRMLFYETIAMGILALVVGIGLGALLSKFFIMILVNLMGSAIIVKFSISIKAIIQTFIVFFVLFFVISIHGYLLIYRFKLIELFKAESKSEGEPKASIILAIFSVILLSASYFMSFNIFSENILFRMMFVLFGAIIATYILFSSFIVFVVKKLKKNKRQYYKGMNIISTSQLLYRIKGNSRTLATIAILSATTITTMGTAASFYYQSLIKTREQVPFDYAYNHKQYKDIDSEIESIISKHKDNKLKNKIQVEFTDVDIKLPNISKLSNSVDNSATIVSAISESDFKKINSVLDNKFNFELKDNEIAYFPMFFSPGIMRDFQGEKAKINLDGKSVELTVAKFSKKPLIPTYMTNEIVVVKDVLYNKIYSQDKSLTISLFNVENSLDAEKLTNDIDSFIASKNIENESYFNEFTSFYSTYRASMEGSGLFIFIGSFLGLVFLICTGTIIFFKQLSEANEEKPRYIILKKIGVNQKEIKKSISKQVLAIFLLPLLMGVMHSLFALRILDDIIGGLMVPIMITIVVYIVIYFVFYILTVTSYNKIVNEKL</sequence>
<feature type="transmembrane region" description="Helical" evidence="6">
    <location>
        <begin position="56"/>
        <end position="75"/>
    </location>
</feature>
<dbReference type="PANTHER" id="PTHR46795:SF3">
    <property type="entry name" value="ABC TRANSPORTER PERMEASE"/>
    <property type="match status" value="1"/>
</dbReference>
<evidence type="ECO:0000256" key="5">
    <source>
        <dbReference type="ARBA" id="ARBA00023136"/>
    </source>
</evidence>
<evidence type="ECO:0000313" key="9">
    <source>
        <dbReference type="Proteomes" id="UP000627166"/>
    </source>
</evidence>
<protein>
    <submittedName>
        <fullName evidence="8">ABC transporter permease</fullName>
    </submittedName>
</protein>
<keyword evidence="5 6" id="KW-0472">Membrane</keyword>
<name>A0ABR8YW41_9CLOT</name>
<gene>
    <name evidence="8" type="ORF">H9637_13590</name>
</gene>
<accession>A0ABR8YW41</accession>
<keyword evidence="3 6" id="KW-0812">Transmembrane</keyword>
<feature type="transmembrane region" description="Helical" evidence="6">
    <location>
        <begin position="609"/>
        <end position="634"/>
    </location>
</feature>
<feature type="transmembrane region" description="Helical" evidence="6">
    <location>
        <begin position="584"/>
        <end position="603"/>
    </location>
</feature>
<evidence type="ECO:0000313" key="8">
    <source>
        <dbReference type="EMBL" id="MBD8048054.1"/>
    </source>
</evidence>
<evidence type="ECO:0000256" key="2">
    <source>
        <dbReference type="ARBA" id="ARBA00022475"/>
    </source>
</evidence>
<dbReference type="RefSeq" id="WP_191741009.1">
    <property type="nucleotide sequence ID" value="NZ_JACSQB010000110.1"/>
</dbReference>
<dbReference type="PIRSF" id="PIRSF018968">
    <property type="entry name" value="ABC_permease_BceB"/>
    <property type="match status" value="1"/>
</dbReference>
<keyword evidence="4 6" id="KW-1133">Transmembrane helix</keyword>
<reference evidence="8 9" key="1">
    <citation type="submission" date="2020-08" db="EMBL/GenBank/DDBJ databases">
        <title>A Genomic Blueprint of the Chicken Gut Microbiome.</title>
        <authorList>
            <person name="Gilroy R."/>
            <person name="Ravi A."/>
            <person name="Getino M."/>
            <person name="Pursley I."/>
            <person name="Horton D.L."/>
            <person name="Alikhan N.-F."/>
            <person name="Baker D."/>
            <person name="Gharbi K."/>
            <person name="Hall N."/>
            <person name="Watson M."/>
            <person name="Adriaenssens E.M."/>
            <person name="Foster-Nyarko E."/>
            <person name="Jarju S."/>
            <person name="Secka A."/>
            <person name="Antonio M."/>
            <person name="Oren A."/>
            <person name="Chaudhuri R."/>
            <person name="La Ragione R.M."/>
            <person name="Hildebrand F."/>
            <person name="Pallen M.J."/>
        </authorList>
    </citation>
    <scope>NUCLEOTIDE SEQUENCE [LARGE SCALE GENOMIC DNA]</scope>
    <source>
        <strain evidence="8 9">N37</strain>
    </source>
</reference>